<gene>
    <name evidence="2" type="ORF">CDAR_4911</name>
</gene>
<dbReference type="Proteomes" id="UP001054837">
    <property type="component" value="Unassembled WGS sequence"/>
</dbReference>
<protein>
    <submittedName>
        <fullName evidence="2">Uncharacterized protein</fullName>
    </submittedName>
</protein>
<feature type="region of interest" description="Disordered" evidence="1">
    <location>
        <begin position="80"/>
        <end position="106"/>
    </location>
</feature>
<evidence type="ECO:0000313" key="3">
    <source>
        <dbReference type="Proteomes" id="UP001054837"/>
    </source>
</evidence>
<organism evidence="2 3">
    <name type="scientific">Caerostris darwini</name>
    <dbReference type="NCBI Taxonomy" id="1538125"/>
    <lineage>
        <taxon>Eukaryota</taxon>
        <taxon>Metazoa</taxon>
        <taxon>Ecdysozoa</taxon>
        <taxon>Arthropoda</taxon>
        <taxon>Chelicerata</taxon>
        <taxon>Arachnida</taxon>
        <taxon>Araneae</taxon>
        <taxon>Araneomorphae</taxon>
        <taxon>Entelegynae</taxon>
        <taxon>Araneoidea</taxon>
        <taxon>Araneidae</taxon>
        <taxon>Caerostris</taxon>
    </lineage>
</organism>
<dbReference type="EMBL" id="BPLQ01002337">
    <property type="protein sequence ID" value="GIX91736.1"/>
    <property type="molecule type" value="Genomic_DNA"/>
</dbReference>
<accession>A0AAV4P7Q9</accession>
<proteinExistence type="predicted"/>
<comment type="caution">
    <text evidence="2">The sequence shown here is derived from an EMBL/GenBank/DDBJ whole genome shotgun (WGS) entry which is preliminary data.</text>
</comment>
<dbReference type="AlphaFoldDB" id="A0AAV4P7Q9"/>
<reference evidence="2 3" key="1">
    <citation type="submission" date="2021-06" db="EMBL/GenBank/DDBJ databases">
        <title>Caerostris darwini draft genome.</title>
        <authorList>
            <person name="Kono N."/>
            <person name="Arakawa K."/>
        </authorList>
    </citation>
    <scope>NUCLEOTIDE SEQUENCE [LARGE SCALE GENOMIC DNA]</scope>
</reference>
<keyword evidence="3" id="KW-1185">Reference proteome</keyword>
<evidence type="ECO:0000313" key="2">
    <source>
        <dbReference type="EMBL" id="GIX91736.1"/>
    </source>
</evidence>
<evidence type="ECO:0000256" key="1">
    <source>
        <dbReference type="SAM" id="MobiDB-lite"/>
    </source>
</evidence>
<name>A0AAV4P7Q9_9ARAC</name>
<sequence>MLILYRITCSLFHCPFLLNQTPSIIISSPLYTAENSGWRALILKTRGRSAEIQCHLDHSHVTSDGGEHLISPSTLPRPHPFCGMPPSNDGSKGVLRESSPASNGEVHGFSPFRPLCRMKAVA</sequence>